<dbReference type="AlphaFoldDB" id="A0A0R1RGE0"/>
<dbReference type="GO" id="GO:0030272">
    <property type="term" value="F:5-formyltetrahydrofolate cyclo-ligase activity"/>
    <property type="evidence" value="ECO:0007669"/>
    <property type="project" value="UniProtKB-EC"/>
</dbReference>
<feature type="binding site" evidence="4">
    <location>
        <begin position="4"/>
        <end position="8"/>
    </location>
    <ligand>
        <name>ATP</name>
        <dbReference type="ChEBI" id="CHEBI:30616"/>
    </ligand>
</feature>
<dbReference type="RefSeq" id="WP_057889500.1">
    <property type="nucleotide sequence ID" value="NZ_AZFE01000030.1"/>
</dbReference>
<dbReference type="GO" id="GO:0046872">
    <property type="term" value="F:metal ion binding"/>
    <property type="evidence" value="ECO:0007669"/>
    <property type="project" value="UniProtKB-KW"/>
</dbReference>
<keyword evidence="5" id="KW-0479">Metal-binding</keyword>
<comment type="caution">
    <text evidence="6">The sequence shown here is derived from an EMBL/GenBank/DDBJ whole genome shotgun (WGS) entry which is preliminary data.</text>
</comment>
<dbReference type="InterPro" id="IPR024185">
    <property type="entry name" value="FTHF_cligase-like_sf"/>
</dbReference>
<feature type="binding site" evidence="4">
    <location>
        <begin position="130"/>
        <end position="138"/>
    </location>
    <ligand>
        <name>ATP</name>
        <dbReference type="ChEBI" id="CHEBI:30616"/>
    </ligand>
</feature>
<dbReference type="OrthoDB" id="9801938at2"/>
<keyword evidence="2 4" id="KW-0547">Nucleotide-binding</keyword>
<dbReference type="InterPro" id="IPR037171">
    <property type="entry name" value="NagB/RpiA_transferase-like"/>
</dbReference>
<feature type="binding site" evidence="4">
    <location>
        <position position="55"/>
    </location>
    <ligand>
        <name>substrate</name>
    </ligand>
</feature>
<dbReference type="Pfam" id="PF01812">
    <property type="entry name" value="5-FTHF_cyc-lig"/>
    <property type="match status" value="1"/>
</dbReference>
<keyword evidence="7" id="KW-1185">Reference proteome</keyword>
<accession>A0A0R1RGE0</accession>
<protein>
    <recommendedName>
        <fullName evidence="5">5-formyltetrahydrofolate cyclo-ligase</fullName>
        <ecNumber evidence="5">6.3.3.2</ecNumber>
    </recommendedName>
</protein>
<gene>
    <name evidence="6" type="ORF">FC70_GL000520</name>
</gene>
<feature type="binding site" evidence="4">
    <location>
        <position position="50"/>
    </location>
    <ligand>
        <name>substrate</name>
    </ligand>
</feature>
<dbReference type="InterPro" id="IPR002698">
    <property type="entry name" value="FTHF_cligase"/>
</dbReference>
<dbReference type="EC" id="6.3.3.2" evidence="5"/>
<reference evidence="6 7" key="1">
    <citation type="journal article" date="2015" name="Genome Announc.">
        <title>Expanding the biotechnology potential of lactobacilli through comparative genomics of 213 strains and associated genera.</title>
        <authorList>
            <person name="Sun Z."/>
            <person name="Harris H.M."/>
            <person name="McCann A."/>
            <person name="Guo C."/>
            <person name="Argimon S."/>
            <person name="Zhang W."/>
            <person name="Yang X."/>
            <person name="Jeffery I.B."/>
            <person name="Cooney J.C."/>
            <person name="Kagawa T.F."/>
            <person name="Liu W."/>
            <person name="Song Y."/>
            <person name="Salvetti E."/>
            <person name="Wrobel A."/>
            <person name="Rasinkangas P."/>
            <person name="Parkhill J."/>
            <person name="Rea M.C."/>
            <person name="O'Sullivan O."/>
            <person name="Ritari J."/>
            <person name="Douillard F.P."/>
            <person name="Paul Ross R."/>
            <person name="Yang R."/>
            <person name="Briner A.E."/>
            <person name="Felis G.E."/>
            <person name="de Vos W.M."/>
            <person name="Barrangou R."/>
            <person name="Klaenhammer T.R."/>
            <person name="Caufield P.W."/>
            <person name="Cui Y."/>
            <person name="Zhang H."/>
            <person name="O'Toole P.W."/>
        </authorList>
    </citation>
    <scope>NUCLEOTIDE SEQUENCE [LARGE SCALE GENOMIC DNA]</scope>
    <source>
        <strain evidence="6 7">DSM 15707</strain>
    </source>
</reference>
<proteinExistence type="inferred from homology"/>
<keyword evidence="5" id="KW-0460">Magnesium</keyword>
<evidence type="ECO:0000256" key="5">
    <source>
        <dbReference type="RuleBase" id="RU361279"/>
    </source>
</evidence>
<dbReference type="Proteomes" id="UP000051697">
    <property type="component" value="Unassembled WGS sequence"/>
</dbReference>
<keyword evidence="6" id="KW-0436">Ligase</keyword>
<comment type="similarity">
    <text evidence="1 5">Belongs to the 5-formyltetrahydrofolate cyclo-ligase family.</text>
</comment>
<keyword evidence="3 4" id="KW-0067">ATP-binding</keyword>
<evidence type="ECO:0000256" key="4">
    <source>
        <dbReference type="PIRSR" id="PIRSR006806-1"/>
    </source>
</evidence>
<evidence type="ECO:0000313" key="7">
    <source>
        <dbReference type="Proteomes" id="UP000051697"/>
    </source>
</evidence>
<dbReference type="SUPFAM" id="SSF100950">
    <property type="entry name" value="NagB/RpiA/CoA transferase-like"/>
    <property type="match status" value="1"/>
</dbReference>
<organism evidence="6 7">
    <name type="scientific">Paucilactobacillus oligofermentans DSM 15707 = LMG 22743</name>
    <dbReference type="NCBI Taxonomy" id="1423778"/>
    <lineage>
        <taxon>Bacteria</taxon>
        <taxon>Bacillati</taxon>
        <taxon>Bacillota</taxon>
        <taxon>Bacilli</taxon>
        <taxon>Lactobacillales</taxon>
        <taxon>Lactobacillaceae</taxon>
        <taxon>Paucilactobacillus</taxon>
    </lineage>
</organism>
<evidence type="ECO:0000256" key="3">
    <source>
        <dbReference type="ARBA" id="ARBA00022840"/>
    </source>
</evidence>
<dbReference type="PANTHER" id="PTHR23407:SF1">
    <property type="entry name" value="5-FORMYLTETRAHYDROFOLATE CYCLO-LIGASE"/>
    <property type="match status" value="1"/>
</dbReference>
<dbReference type="GO" id="GO:0035999">
    <property type="term" value="P:tetrahydrofolate interconversion"/>
    <property type="evidence" value="ECO:0007669"/>
    <property type="project" value="TreeGrafter"/>
</dbReference>
<dbReference type="GO" id="GO:0009396">
    <property type="term" value="P:folic acid-containing compound biosynthetic process"/>
    <property type="evidence" value="ECO:0007669"/>
    <property type="project" value="TreeGrafter"/>
</dbReference>
<comment type="catalytic activity">
    <reaction evidence="5">
        <text>(6S)-5-formyl-5,6,7,8-tetrahydrofolate + ATP = (6R)-5,10-methenyltetrahydrofolate + ADP + phosphate</text>
        <dbReference type="Rhea" id="RHEA:10488"/>
        <dbReference type="ChEBI" id="CHEBI:30616"/>
        <dbReference type="ChEBI" id="CHEBI:43474"/>
        <dbReference type="ChEBI" id="CHEBI:57455"/>
        <dbReference type="ChEBI" id="CHEBI:57457"/>
        <dbReference type="ChEBI" id="CHEBI:456216"/>
        <dbReference type="EC" id="6.3.3.2"/>
    </reaction>
</comment>
<dbReference type="PANTHER" id="PTHR23407">
    <property type="entry name" value="ATPASE INHIBITOR/5-FORMYLTETRAHYDROFOLATE CYCLO-LIGASE"/>
    <property type="match status" value="1"/>
</dbReference>
<name>A0A0R1RGE0_9LACO</name>
<dbReference type="NCBIfam" id="TIGR02727">
    <property type="entry name" value="MTHFS_bact"/>
    <property type="match status" value="1"/>
</dbReference>
<dbReference type="PIRSF" id="PIRSF006806">
    <property type="entry name" value="FTHF_cligase"/>
    <property type="match status" value="1"/>
</dbReference>
<dbReference type="Gene3D" id="3.40.50.10420">
    <property type="entry name" value="NagB/RpiA/CoA transferase-like"/>
    <property type="match status" value="1"/>
</dbReference>
<comment type="cofactor">
    <cofactor evidence="5">
        <name>Mg(2+)</name>
        <dbReference type="ChEBI" id="CHEBI:18420"/>
    </cofactor>
</comment>
<dbReference type="GO" id="GO:0005524">
    <property type="term" value="F:ATP binding"/>
    <property type="evidence" value="ECO:0007669"/>
    <property type="project" value="UniProtKB-KW"/>
</dbReference>
<sequence>MTSKKSIREQFIGQMMNANPDQKKVNQQNLIEQLFLSEQWNNADIIGVTISSPMELDTDVIIKRAQSDGKKVVIPRTLPKRQMEFVELTDKTEFEVKFHIDEPVNGTVIVKHNINLMLVPGVAFSENGYRIGFGGGYYDRYLADFENDTISLCLDEQRIPTEIINQYIDPFDIKIKQVLMSQGGRND</sequence>
<dbReference type="STRING" id="1423778.FC70_GL000520"/>
<evidence type="ECO:0000256" key="2">
    <source>
        <dbReference type="ARBA" id="ARBA00022741"/>
    </source>
</evidence>
<dbReference type="EMBL" id="AZFE01000030">
    <property type="protein sequence ID" value="KRL55935.1"/>
    <property type="molecule type" value="Genomic_DNA"/>
</dbReference>
<dbReference type="PATRIC" id="fig|1423778.4.peg.546"/>
<evidence type="ECO:0000313" key="6">
    <source>
        <dbReference type="EMBL" id="KRL55935.1"/>
    </source>
</evidence>
<evidence type="ECO:0000256" key="1">
    <source>
        <dbReference type="ARBA" id="ARBA00010638"/>
    </source>
</evidence>